<keyword evidence="4" id="KW-1185">Reference proteome</keyword>
<gene>
    <name evidence="3" type="ORF">HLI28_01530</name>
</gene>
<comment type="caution">
    <text evidence="3">The sequence shown here is derived from an EMBL/GenBank/DDBJ whole genome shotgun (WGS) entry which is preliminary data.</text>
</comment>
<keyword evidence="1" id="KW-0560">Oxidoreductase</keyword>
<evidence type="ECO:0000256" key="1">
    <source>
        <dbReference type="ARBA" id="ARBA00023002"/>
    </source>
</evidence>
<proteinExistence type="predicted"/>
<dbReference type="Pfam" id="PF07992">
    <property type="entry name" value="Pyr_redox_2"/>
    <property type="match status" value="1"/>
</dbReference>
<dbReference type="EMBL" id="JABFAJ010000003">
    <property type="protein sequence ID" value="NNU26225.1"/>
    <property type="molecule type" value="Genomic_DNA"/>
</dbReference>
<protein>
    <submittedName>
        <fullName evidence="3">FAD-dependent oxidoreductase</fullName>
    </submittedName>
</protein>
<dbReference type="SUPFAM" id="SSF51905">
    <property type="entry name" value="FAD/NAD(P)-binding domain"/>
    <property type="match status" value="2"/>
</dbReference>
<evidence type="ECO:0000313" key="4">
    <source>
        <dbReference type="Proteomes" id="UP000557204"/>
    </source>
</evidence>
<dbReference type="RefSeq" id="WP_171245729.1">
    <property type="nucleotide sequence ID" value="NZ_JABFAJ010000003.1"/>
</dbReference>
<accession>A0A849K368</accession>
<dbReference type="PANTHER" id="PTHR43539">
    <property type="entry name" value="FLAVIN-BINDING MONOOXYGENASE-LIKE PROTEIN (AFU_ORTHOLOGUE AFUA_4G09220)"/>
    <property type="match status" value="1"/>
</dbReference>
<dbReference type="Proteomes" id="UP000557204">
    <property type="component" value="Unassembled WGS sequence"/>
</dbReference>
<evidence type="ECO:0000259" key="2">
    <source>
        <dbReference type="Pfam" id="PF07992"/>
    </source>
</evidence>
<sequence length="373" mass="40583">MNPHRQHVQTLVIGAGQAGLATAHELQERGVQVLVVDGNARLGDNWRCHWDSLRLFTPARYDGLPGLPFPGDPWSYPGKDDVADYLEQYALETGLPVRLRTRVDRLTAAPGGGFLAHVGDEAIACDDVVVATGTRGRTPAVPDVARRMDPSVRQLHSSEYRAPASVSGPTLVVGTSHSGCEIAYELAPHVPVTLCGRFIGREPVRPGSRWDRIGTPLLAVVARHVLTRRTAPGRALMRRLRGPHHGLPTARITRRDLAERGVTWIEERVEDVTADGRPVLADGTAVDVETVVWCTGYELDYSWIELPVLGDDGWPREYRGVADDVPGLYFCGLVFQWSMASMVLPGVAADAAYVADHIAHRAARPASRSLASA</sequence>
<dbReference type="InterPro" id="IPR023753">
    <property type="entry name" value="FAD/NAD-binding_dom"/>
</dbReference>
<feature type="domain" description="FAD/NAD(P)-binding" evidence="2">
    <location>
        <begin position="9"/>
        <end position="303"/>
    </location>
</feature>
<name>A0A849K368_9MICO</name>
<dbReference type="InterPro" id="IPR036188">
    <property type="entry name" value="FAD/NAD-bd_sf"/>
</dbReference>
<organism evidence="3 4">
    <name type="scientific">Isoptericola sediminis</name>
    <dbReference type="NCBI Taxonomy" id="2733572"/>
    <lineage>
        <taxon>Bacteria</taxon>
        <taxon>Bacillati</taxon>
        <taxon>Actinomycetota</taxon>
        <taxon>Actinomycetes</taxon>
        <taxon>Micrococcales</taxon>
        <taxon>Promicromonosporaceae</taxon>
        <taxon>Isoptericola</taxon>
    </lineage>
</organism>
<dbReference type="PRINTS" id="PR00368">
    <property type="entry name" value="FADPNR"/>
</dbReference>
<evidence type="ECO:0000313" key="3">
    <source>
        <dbReference type="EMBL" id="NNU26225.1"/>
    </source>
</evidence>
<dbReference type="GO" id="GO:0050660">
    <property type="term" value="F:flavin adenine dinucleotide binding"/>
    <property type="evidence" value="ECO:0007669"/>
    <property type="project" value="TreeGrafter"/>
</dbReference>
<reference evidence="3 4" key="1">
    <citation type="submission" date="2020-05" db="EMBL/GenBank/DDBJ databases">
        <title>Genome sequence of Isoptericola sp. JC619 isolated from Chilika lagoon, India.</title>
        <authorList>
            <person name="Kumar D."/>
            <person name="Appam K."/>
            <person name="Gandham S."/>
            <person name="Uppada J."/>
            <person name="Sasikala C."/>
            <person name="Venkata Ramana C."/>
        </authorList>
    </citation>
    <scope>NUCLEOTIDE SEQUENCE [LARGE SCALE GENOMIC DNA]</scope>
    <source>
        <strain evidence="3 4">JC619</strain>
    </source>
</reference>
<dbReference type="AlphaFoldDB" id="A0A849K368"/>
<dbReference type="InterPro" id="IPR050982">
    <property type="entry name" value="Auxin_biosynth/cation_transpt"/>
</dbReference>
<dbReference type="Gene3D" id="3.50.50.60">
    <property type="entry name" value="FAD/NAD(P)-binding domain"/>
    <property type="match status" value="1"/>
</dbReference>
<dbReference type="GO" id="GO:0004497">
    <property type="term" value="F:monooxygenase activity"/>
    <property type="evidence" value="ECO:0007669"/>
    <property type="project" value="TreeGrafter"/>
</dbReference>
<dbReference type="PANTHER" id="PTHR43539:SF78">
    <property type="entry name" value="FLAVIN-CONTAINING MONOOXYGENASE"/>
    <property type="match status" value="1"/>
</dbReference>